<dbReference type="Proteomes" id="UP000184310">
    <property type="component" value="Unassembled WGS sequence"/>
</dbReference>
<dbReference type="SUPFAM" id="SSF103481">
    <property type="entry name" value="Multidrug resistance efflux transporter EmrE"/>
    <property type="match status" value="2"/>
</dbReference>
<evidence type="ECO:0000256" key="4">
    <source>
        <dbReference type="ARBA" id="ARBA00022692"/>
    </source>
</evidence>
<feature type="transmembrane region" description="Helical" evidence="7">
    <location>
        <begin position="282"/>
        <end position="301"/>
    </location>
</feature>
<dbReference type="InterPro" id="IPR037185">
    <property type="entry name" value="EmrE-like"/>
</dbReference>
<feature type="transmembrane region" description="Helical" evidence="7">
    <location>
        <begin position="192"/>
        <end position="213"/>
    </location>
</feature>
<evidence type="ECO:0000259" key="8">
    <source>
        <dbReference type="Pfam" id="PF00892"/>
    </source>
</evidence>
<dbReference type="Pfam" id="PF00892">
    <property type="entry name" value="EamA"/>
    <property type="match status" value="2"/>
</dbReference>
<comment type="subcellular location">
    <subcellularLocation>
        <location evidence="1">Cell membrane</location>
        <topology evidence="1">Multi-pass membrane protein</topology>
    </subcellularLocation>
</comment>
<evidence type="ECO:0000256" key="7">
    <source>
        <dbReference type="SAM" id="Phobius"/>
    </source>
</evidence>
<keyword evidence="6 7" id="KW-0472">Membrane</keyword>
<dbReference type="EMBL" id="FQZB01000003">
    <property type="protein sequence ID" value="SHI35382.1"/>
    <property type="molecule type" value="Genomic_DNA"/>
</dbReference>
<proteinExistence type="inferred from homology"/>
<feature type="transmembrane region" description="Helical" evidence="7">
    <location>
        <begin position="82"/>
        <end position="100"/>
    </location>
</feature>
<sequence>MTSQFYKNKRNAILIAILCSILWGSAFPVLKVSYEELNLKSYDLAGKISLAGYRFFIASIIILVFARYILKISFKISKKAWFLIFILGLVQTALSYFFFYNGLGNVSAMQGAILGSLENFLVVIIAHFLYKDEKLNYRKIIGLLTGILGVIIVNWGGEISTSFRFQGEGFMILSAIMSTVATFMVKKLGKSVNPVLMSGLQMLIGSIIMIILGKSMERQSLIFTGYAYGLLIYSALLSSIAFTLWYMLLKYNKASEITLFRFIIPVSGALLSAIMVKGENLNLNIIIALLLVSSGIIFINYNNDKVTIEKQ</sequence>
<gene>
    <name evidence="9" type="ORF">SAMN02745163_00073</name>
</gene>
<dbReference type="GO" id="GO:0005886">
    <property type="term" value="C:plasma membrane"/>
    <property type="evidence" value="ECO:0007669"/>
    <property type="project" value="UniProtKB-SubCell"/>
</dbReference>
<protein>
    <submittedName>
        <fullName evidence="9">Permease of the drug/metabolite transporter (DMT) superfamily</fullName>
    </submittedName>
</protein>
<feature type="domain" description="EamA" evidence="8">
    <location>
        <begin position="12"/>
        <end position="154"/>
    </location>
</feature>
<keyword evidence="5 7" id="KW-1133">Transmembrane helix</keyword>
<dbReference type="Gene3D" id="1.10.3730.20">
    <property type="match status" value="1"/>
</dbReference>
<feature type="transmembrane region" description="Helical" evidence="7">
    <location>
        <begin position="169"/>
        <end position="185"/>
    </location>
</feature>
<reference evidence="9 10" key="1">
    <citation type="submission" date="2016-11" db="EMBL/GenBank/DDBJ databases">
        <authorList>
            <person name="Jaros S."/>
            <person name="Januszkiewicz K."/>
            <person name="Wedrychowicz H."/>
        </authorList>
    </citation>
    <scope>NUCLEOTIDE SEQUENCE [LARGE SCALE GENOMIC DNA]</scope>
    <source>
        <strain evidence="9 10">DSM 21758</strain>
    </source>
</reference>
<evidence type="ECO:0000256" key="6">
    <source>
        <dbReference type="ARBA" id="ARBA00023136"/>
    </source>
</evidence>
<dbReference type="InterPro" id="IPR000620">
    <property type="entry name" value="EamA_dom"/>
</dbReference>
<evidence type="ECO:0000313" key="10">
    <source>
        <dbReference type="Proteomes" id="UP000184310"/>
    </source>
</evidence>
<feature type="transmembrane region" description="Helical" evidence="7">
    <location>
        <begin position="50"/>
        <end position="70"/>
    </location>
</feature>
<name>A0A1M6AG29_9CLOT</name>
<evidence type="ECO:0000313" key="9">
    <source>
        <dbReference type="EMBL" id="SHI35382.1"/>
    </source>
</evidence>
<feature type="transmembrane region" description="Helical" evidence="7">
    <location>
        <begin position="259"/>
        <end position="276"/>
    </location>
</feature>
<dbReference type="OrthoDB" id="3190463at2"/>
<feature type="transmembrane region" description="Helical" evidence="7">
    <location>
        <begin position="137"/>
        <end position="157"/>
    </location>
</feature>
<keyword evidence="4 7" id="KW-0812">Transmembrane</keyword>
<feature type="transmembrane region" description="Helical" evidence="7">
    <location>
        <begin position="112"/>
        <end position="130"/>
    </location>
</feature>
<evidence type="ECO:0000256" key="1">
    <source>
        <dbReference type="ARBA" id="ARBA00004651"/>
    </source>
</evidence>
<keyword evidence="10" id="KW-1185">Reference proteome</keyword>
<dbReference type="STRING" id="1121302.SAMN02745163_00073"/>
<feature type="transmembrane region" description="Helical" evidence="7">
    <location>
        <begin position="12"/>
        <end position="30"/>
    </location>
</feature>
<evidence type="ECO:0000256" key="5">
    <source>
        <dbReference type="ARBA" id="ARBA00022989"/>
    </source>
</evidence>
<feature type="transmembrane region" description="Helical" evidence="7">
    <location>
        <begin position="225"/>
        <end position="247"/>
    </location>
</feature>
<feature type="domain" description="EamA" evidence="8">
    <location>
        <begin position="167"/>
        <end position="300"/>
    </location>
</feature>
<evidence type="ECO:0000256" key="3">
    <source>
        <dbReference type="ARBA" id="ARBA00022475"/>
    </source>
</evidence>
<dbReference type="PANTHER" id="PTHR32322:SF18">
    <property type="entry name" value="S-ADENOSYLMETHIONINE_S-ADENOSYLHOMOCYSTEINE TRANSPORTER"/>
    <property type="match status" value="1"/>
</dbReference>
<accession>A0A1M6AG29</accession>
<organism evidence="9 10">
    <name type="scientific">Clostridium cavendishii DSM 21758</name>
    <dbReference type="NCBI Taxonomy" id="1121302"/>
    <lineage>
        <taxon>Bacteria</taxon>
        <taxon>Bacillati</taxon>
        <taxon>Bacillota</taxon>
        <taxon>Clostridia</taxon>
        <taxon>Eubacteriales</taxon>
        <taxon>Clostridiaceae</taxon>
        <taxon>Clostridium</taxon>
    </lineage>
</organism>
<evidence type="ECO:0000256" key="2">
    <source>
        <dbReference type="ARBA" id="ARBA00007362"/>
    </source>
</evidence>
<keyword evidence="3" id="KW-1003">Cell membrane</keyword>
<comment type="similarity">
    <text evidence="2">Belongs to the EamA transporter family.</text>
</comment>
<dbReference type="PANTHER" id="PTHR32322">
    <property type="entry name" value="INNER MEMBRANE TRANSPORTER"/>
    <property type="match status" value="1"/>
</dbReference>
<dbReference type="RefSeq" id="WP_072984156.1">
    <property type="nucleotide sequence ID" value="NZ_FQZB01000003.1"/>
</dbReference>
<dbReference type="InterPro" id="IPR050638">
    <property type="entry name" value="AA-Vitamin_Transporters"/>
</dbReference>
<dbReference type="AlphaFoldDB" id="A0A1M6AG29"/>